<sequence>MDEIKLVESDDELEYQPQTLKTQKQHQPKSVQEMREQFRMQIRKERIEEQLEKKRMWFIPKQRLQSSQMNFSINNLFNELKNVYVQKDMNEISQKLHLIANIIDDRNRIHSLYLTQRNFLQFKDLLNDESYYIDTYTIYLQLTQDDEYFQLPIEDIQWSIERSLDLLIENKQIDDLANLILGYLGNVSSKLQQIQNYLLSKNTIEILCQLMKDSLLHNVCYLIQTLCSNIPEQYKPQLIVILKHLKINKSQEILQTLFIINKQCFYYDKEINYFEIFQLLFNYLNEYLINENDFESFYSALLQMKYLSDFQQLYAIFQQFSILEIINKLINYKYQKIRTAVLYILQNLCKQGHNVIQQIFSQQELIKKLINILTTDKPINQSLVIRSIQHILKYGNQQDFTVLISLGLAVHLKSTIESAEPYIVLQGLECITSLMNYGLSLQTQLNVPNPILAILQQNQLIQAIEDLQYHPNKEIFTQSQKLITEFFRTE</sequence>
<gene>
    <name evidence="4" type="ORF">PPRIM_AZ9-3.1.T1420095</name>
</gene>
<dbReference type="Proteomes" id="UP000688137">
    <property type="component" value="Unassembled WGS sequence"/>
</dbReference>
<evidence type="ECO:0000313" key="5">
    <source>
        <dbReference type="Proteomes" id="UP000688137"/>
    </source>
</evidence>
<comment type="caution">
    <text evidence="4">The sequence shown here is derived from an EMBL/GenBank/DDBJ whole genome shotgun (WGS) entry which is preliminary data.</text>
</comment>
<dbReference type="GO" id="GO:0015031">
    <property type="term" value="P:protein transport"/>
    <property type="evidence" value="ECO:0007669"/>
    <property type="project" value="UniProtKB-KW"/>
</dbReference>
<reference evidence="4" key="1">
    <citation type="submission" date="2021-01" db="EMBL/GenBank/DDBJ databases">
        <authorList>
            <consortium name="Genoscope - CEA"/>
            <person name="William W."/>
        </authorList>
    </citation>
    <scope>NUCLEOTIDE SEQUENCE</scope>
</reference>
<evidence type="ECO:0000256" key="2">
    <source>
        <dbReference type="ARBA" id="ARBA00022927"/>
    </source>
</evidence>
<proteinExistence type="predicted"/>
<dbReference type="EMBL" id="CAJJDM010000146">
    <property type="protein sequence ID" value="CAD8109983.1"/>
    <property type="molecule type" value="Genomic_DNA"/>
</dbReference>
<evidence type="ECO:0000256" key="3">
    <source>
        <dbReference type="SAM" id="MobiDB-lite"/>
    </source>
</evidence>
<keyword evidence="2" id="KW-0653">Protein transport</keyword>
<organism evidence="4 5">
    <name type="scientific">Paramecium primaurelia</name>
    <dbReference type="NCBI Taxonomy" id="5886"/>
    <lineage>
        <taxon>Eukaryota</taxon>
        <taxon>Sar</taxon>
        <taxon>Alveolata</taxon>
        <taxon>Ciliophora</taxon>
        <taxon>Intramacronucleata</taxon>
        <taxon>Oligohymenophorea</taxon>
        <taxon>Peniculida</taxon>
        <taxon>Parameciidae</taxon>
        <taxon>Paramecium</taxon>
    </lineage>
</organism>
<evidence type="ECO:0000313" key="4">
    <source>
        <dbReference type="EMBL" id="CAD8109983.1"/>
    </source>
</evidence>
<feature type="region of interest" description="Disordered" evidence="3">
    <location>
        <begin position="1"/>
        <end position="30"/>
    </location>
</feature>
<dbReference type="OMA" id="TIEILCQ"/>
<protein>
    <submittedName>
        <fullName evidence="4">Uncharacterized protein</fullName>
    </submittedName>
</protein>
<keyword evidence="5" id="KW-1185">Reference proteome</keyword>
<dbReference type="PANTHER" id="PTHR23316">
    <property type="entry name" value="IMPORTIN ALPHA"/>
    <property type="match status" value="1"/>
</dbReference>
<evidence type="ECO:0000256" key="1">
    <source>
        <dbReference type="ARBA" id="ARBA00022448"/>
    </source>
</evidence>
<dbReference type="FunFam" id="1.25.10.10:FF:001611">
    <property type="entry name" value="Uncharacterized protein"/>
    <property type="match status" value="1"/>
</dbReference>
<accession>A0A8S1Q3Y5</accession>
<keyword evidence="1" id="KW-0813">Transport</keyword>
<name>A0A8S1Q3Y5_PARPR</name>
<dbReference type="AlphaFoldDB" id="A0A8S1Q3Y5"/>